<keyword evidence="9" id="KW-1185">Reference proteome</keyword>
<feature type="transmembrane region" description="Helical" evidence="6">
    <location>
        <begin position="37"/>
        <end position="54"/>
    </location>
</feature>
<accession>A0A853FG84</accession>
<evidence type="ECO:0000313" key="9">
    <source>
        <dbReference type="Proteomes" id="UP000580517"/>
    </source>
</evidence>
<protein>
    <submittedName>
        <fullName evidence="8">EamA family transporter</fullName>
    </submittedName>
</protein>
<feature type="domain" description="EamA" evidence="7">
    <location>
        <begin position="7"/>
        <end position="139"/>
    </location>
</feature>
<evidence type="ECO:0000256" key="2">
    <source>
        <dbReference type="ARBA" id="ARBA00007362"/>
    </source>
</evidence>
<organism evidence="8 9">
    <name type="scientific">Allopusillimonas soli</name>
    <dbReference type="NCBI Taxonomy" id="659016"/>
    <lineage>
        <taxon>Bacteria</taxon>
        <taxon>Pseudomonadati</taxon>
        <taxon>Pseudomonadota</taxon>
        <taxon>Betaproteobacteria</taxon>
        <taxon>Burkholderiales</taxon>
        <taxon>Alcaligenaceae</taxon>
        <taxon>Allopusillimonas</taxon>
    </lineage>
</organism>
<name>A0A853FG84_9BURK</name>
<dbReference type="InterPro" id="IPR037185">
    <property type="entry name" value="EmrE-like"/>
</dbReference>
<evidence type="ECO:0000313" key="8">
    <source>
        <dbReference type="EMBL" id="NYT37491.1"/>
    </source>
</evidence>
<feature type="transmembrane region" description="Helical" evidence="6">
    <location>
        <begin position="190"/>
        <end position="212"/>
    </location>
</feature>
<proteinExistence type="inferred from homology"/>
<dbReference type="PANTHER" id="PTHR32322:SF2">
    <property type="entry name" value="EAMA DOMAIN-CONTAINING PROTEIN"/>
    <property type="match status" value="1"/>
</dbReference>
<keyword evidence="4 6" id="KW-1133">Transmembrane helix</keyword>
<evidence type="ECO:0000256" key="4">
    <source>
        <dbReference type="ARBA" id="ARBA00022989"/>
    </source>
</evidence>
<dbReference type="RefSeq" id="WP_167668914.1">
    <property type="nucleotide sequence ID" value="NZ_JACCEW010000003.1"/>
</dbReference>
<feature type="domain" description="EamA" evidence="7">
    <location>
        <begin position="156"/>
        <end position="289"/>
    </location>
</feature>
<dbReference type="GO" id="GO:0016020">
    <property type="term" value="C:membrane"/>
    <property type="evidence" value="ECO:0007669"/>
    <property type="project" value="UniProtKB-SubCell"/>
</dbReference>
<feature type="transmembrane region" description="Helical" evidence="6">
    <location>
        <begin position="128"/>
        <end position="152"/>
    </location>
</feature>
<feature type="transmembrane region" description="Helical" evidence="6">
    <location>
        <begin position="218"/>
        <end position="236"/>
    </location>
</feature>
<feature type="transmembrane region" description="Helical" evidence="6">
    <location>
        <begin position="95"/>
        <end position="116"/>
    </location>
</feature>
<feature type="transmembrane region" description="Helical" evidence="6">
    <location>
        <begin position="66"/>
        <end position="89"/>
    </location>
</feature>
<feature type="transmembrane region" description="Helical" evidence="6">
    <location>
        <begin position="158"/>
        <end position="178"/>
    </location>
</feature>
<dbReference type="SUPFAM" id="SSF103481">
    <property type="entry name" value="Multidrug resistance efflux transporter EmrE"/>
    <property type="match status" value="2"/>
</dbReference>
<reference evidence="8 9" key="1">
    <citation type="submission" date="2020-07" db="EMBL/GenBank/DDBJ databases">
        <title>Taxonomic revisions and descriptions of new bacterial species based on genomic comparisons in the high-G+C-content subgroup of the family Alcaligenaceae.</title>
        <authorList>
            <person name="Szabo A."/>
            <person name="Felfoldi T."/>
        </authorList>
    </citation>
    <scope>NUCLEOTIDE SEQUENCE [LARGE SCALE GENOMIC DNA]</scope>
    <source>
        <strain evidence="8 9">DSM 25264</strain>
    </source>
</reference>
<evidence type="ECO:0000259" key="7">
    <source>
        <dbReference type="Pfam" id="PF00892"/>
    </source>
</evidence>
<dbReference type="InterPro" id="IPR050638">
    <property type="entry name" value="AA-Vitamin_Transporters"/>
</dbReference>
<feature type="transmembrane region" description="Helical" evidence="6">
    <location>
        <begin position="248"/>
        <end position="266"/>
    </location>
</feature>
<comment type="caution">
    <text evidence="8">The sequence shown here is derived from an EMBL/GenBank/DDBJ whole genome shotgun (WGS) entry which is preliminary data.</text>
</comment>
<dbReference type="InterPro" id="IPR000620">
    <property type="entry name" value="EamA_dom"/>
</dbReference>
<dbReference type="Proteomes" id="UP000580517">
    <property type="component" value="Unassembled WGS sequence"/>
</dbReference>
<dbReference type="AlphaFoldDB" id="A0A853FG84"/>
<comment type="subcellular location">
    <subcellularLocation>
        <location evidence="1">Membrane</location>
        <topology evidence="1">Multi-pass membrane protein</topology>
    </subcellularLocation>
</comment>
<evidence type="ECO:0000256" key="5">
    <source>
        <dbReference type="ARBA" id="ARBA00023136"/>
    </source>
</evidence>
<comment type="similarity">
    <text evidence="2">Belongs to the EamA transporter family.</text>
</comment>
<gene>
    <name evidence="8" type="ORF">H0A68_11455</name>
</gene>
<evidence type="ECO:0000256" key="3">
    <source>
        <dbReference type="ARBA" id="ARBA00022692"/>
    </source>
</evidence>
<dbReference type="Pfam" id="PF00892">
    <property type="entry name" value="EamA"/>
    <property type="match status" value="2"/>
</dbReference>
<keyword evidence="3 6" id="KW-0812">Transmembrane</keyword>
<evidence type="ECO:0000256" key="6">
    <source>
        <dbReference type="SAM" id="Phobius"/>
    </source>
</evidence>
<dbReference type="EMBL" id="JACCEW010000003">
    <property type="protein sequence ID" value="NYT37491.1"/>
    <property type="molecule type" value="Genomic_DNA"/>
</dbReference>
<keyword evidence="5 6" id="KW-0472">Membrane</keyword>
<evidence type="ECO:0000256" key="1">
    <source>
        <dbReference type="ARBA" id="ARBA00004141"/>
    </source>
</evidence>
<sequence>MKNRNVYLALVLSTFFWGANFNLGEYVVRTTDPLSAAAWRFLIAGLAMAAYMLLREGIDWAGLRRNALPLAIMAVIGIFGFNVAFFFGLQTTSAVNGALIMTLNPTITVILTALVIGDAISWRQILGLALSMAGVIIVVTGGSVTALLQHFHFTGGDGLILVGNLCWATYGVIGKRWIKNLSAMQTTTSTMLVGAAAMIAAGLVAHGGTLPLPAPDSIGALAAMALFGTVLAYLWWNNGIRHIGPARTAVFFDLVPIFTMLIAIALGQPVSLAQWVGAILVISGVLFSSGALESLHRSPAPARA</sequence>
<dbReference type="PANTHER" id="PTHR32322">
    <property type="entry name" value="INNER MEMBRANE TRANSPORTER"/>
    <property type="match status" value="1"/>
</dbReference>
<feature type="transmembrane region" description="Helical" evidence="6">
    <location>
        <begin position="272"/>
        <end position="292"/>
    </location>
</feature>